<organism evidence="11">
    <name type="scientific">Tuwongella immobilis</name>
    <dbReference type="NCBI Taxonomy" id="692036"/>
    <lineage>
        <taxon>Bacteria</taxon>
        <taxon>Pseudomonadati</taxon>
        <taxon>Planctomycetota</taxon>
        <taxon>Planctomycetia</taxon>
        <taxon>Gemmatales</taxon>
        <taxon>Gemmataceae</taxon>
        <taxon>Tuwongella</taxon>
    </lineage>
</organism>
<dbReference type="Pfam" id="PF02367">
    <property type="entry name" value="TsaE"/>
    <property type="match status" value="1"/>
</dbReference>
<evidence type="ECO:0000256" key="1">
    <source>
        <dbReference type="ARBA" id="ARBA00004496"/>
    </source>
</evidence>
<dbReference type="SUPFAM" id="SSF52540">
    <property type="entry name" value="P-loop containing nucleoside triphosphate hydrolases"/>
    <property type="match status" value="1"/>
</dbReference>
<evidence type="ECO:0000313" key="11">
    <source>
        <dbReference type="EMBL" id="VIP02785.1"/>
    </source>
</evidence>
<dbReference type="GO" id="GO:0046872">
    <property type="term" value="F:metal ion binding"/>
    <property type="evidence" value="ECO:0007669"/>
    <property type="project" value="UniProtKB-KW"/>
</dbReference>
<dbReference type="EMBL" id="LR586016">
    <property type="protein sequence ID" value="VIP02785.1"/>
    <property type="molecule type" value="Genomic_DNA"/>
</dbReference>
<evidence type="ECO:0000256" key="5">
    <source>
        <dbReference type="ARBA" id="ARBA00022694"/>
    </source>
</evidence>
<sequence length="176" mass="19336">MVATWTVDQLRLPDTLRLGERLGERLFPGAVIALNGTLGAGKTHFTRGIAIGLGIRNPFVVNSPTFVLIQEYTARLPIAHFDTYRLQSVGEFLDLGTAEYFDSDAVSIIEWAEKVTPALPVERLEIQITVVSPEIRTFRLTAMGERYESLLGALQLAWKSDAQSQSGSAEPSESSL</sequence>
<dbReference type="Proteomes" id="UP000464378">
    <property type="component" value="Chromosome"/>
</dbReference>
<comment type="similarity">
    <text evidence="2">Belongs to the TsaE family.</text>
</comment>
<evidence type="ECO:0000256" key="10">
    <source>
        <dbReference type="ARBA" id="ARBA00032441"/>
    </source>
</evidence>
<dbReference type="InterPro" id="IPR027417">
    <property type="entry name" value="P-loop_NTPase"/>
</dbReference>
<dbReference type="FunCoup" id="A0A6C2YP02">
    <property type="interactions" value="242"/>
</dbReference>
<keyword evidence="8 11" id="KW-0067">ATP-binding</keyword>
<keyword evidence="12" id="KW-1185">Reference proteome</keyword>
<dbReference type="InterPro" id="IPR003442">
    <property type="entry name" value="T6A_TsaE"/>
</dbReference>
<dbReference type="PANTHER" id="PTHR33540">
    <property type="entry name" value="TRNA THREONYLCARBAMOYLADENOSINE BIOSYNTHESIS PROTEIN TSAE"/>
    <property type="match status" value="1"/>
</dbReference>
<proteinExistence type="inferred from homology"/>
<evidence type="ECO:0000256" key="2">
    <source>
        <dbReference type="ARBA" id="ARBA00007599"/>
    </source>
</evidence>
<gene>
    <name evidence="11" type="ORF">GMBLW1_11750</name>
</gene>
<protein>
    <recommendedName>
        <fullName evidence="3">tRNA threonylcarbamoyladenosine biosynthesis protein TsaE</fullName>
    </recommendedName>
    <alternativeName>
        <fullName evidence="10">t(6)A37 threonylcarbamoyladenosine biosynthesis protein TsaE</fullName>
    </alternativeName>
</protein>
<evidence type="ECO:0000256" key="4">
    <source>
        <dbReference type="ARBA" id="ARBA00022490"/>
    </source>
</evidence>
<dbReference type="PANTHER" id="PTHR33540:SF2">
    <property type="entry name" value="TRNA THREONYLCARBAMOYLADENOSINE BIOSYNTHESIS PROTEIN TSAE"/>
    <property type="match status" value="1"/>
</dbReference>
<dbReference type="GO" id="GO:0005737">
    <property type="term" value="C:cytoplasm"/>
    <property type="evidence" value="ECO:0007669"/>
    <property type="project" value="UniProtKB-SubCell"/>
</dbReference>
<evidence type="ECO:0000256" key="8">
    <source>
        <dbReference type="ARBA" id="ARBA00022840"/>
    </source>
</evidence>
<dbReference type="GO" id="GO:0005524">
    <property type="term" value="F:ATP binding"/>
    <property type="evidence" value="ECO:0007669"/>
    <property type="project" value="UniProtKB-KW"/>
</dbReference>
<name>A0A6C2YP02_9BACT</name>
<dbReference type="KEGG" id="tim:GMBLW1_11750"/>
<evidence type="ECO:0000256" key="7">
    <source>
        <dbReference type="ARBA" id="ARBA00022741"/>
    </source>
</evidence>
<dbReference type="InParanoid" id="A0A6C2YP02"/>
<dbReference type="GO" id="GO:0002949">
    <property type="term" value="P:tRNA threonylcarbamoyladenosine modification"/>
    <property type="evidence" value="ECO:0007669"/>
    <property type="project" value="InterPro"/>
</dbReference>
<evidence type="ECO:0000313" key="12">
    <source>
        <dbReference type="Proteomes" id="UP000464378"/>
    </source>
</evidence>
<reference evidence="11" key="1">
    <citation type="submission" date="2019-04" db="EMBL/GenBank/DDBJ databases">
        <authorList>
            <consortium name="Science for Life Laboratories"/>
        </authorList>
    </citation>
    <scope>NUCLEOTIDE SEQUENCE</scope>
    <source>
        <strain evidence="11">MBLW1</strain>
    </source>
</reference>
<dbReference type="Gene3D" id="3.40.50.300">
    <property type="entry name" value="P-loop containing nucleotide triphosphate hydrolases"/>
    <property type="match status" value="1"/>
</dbReference>
<keyword evidence="5" id="KW-0819">tRNA processing</keyword>
<dbReference type="RefSeq" id="WP_162657922.1">
    <property type="nucleotide sequence ID" value="NZ_LR593887.1"/>
</dbReference>
<keyword evidence="6" id="KW-0479">Metal-binding</keyword>
<keyword evidence="9" id="KW-0460">Magnesium</keyword>
<keyword evidence="7" id="KW-0547">Nucleotide-binding</keyword>
<dbReference type="EMBL" id="LR593887">
    <property type="protein sequence ID" value="VTS02443.1"/>
    <property type="molecule type" value="Genomic_DNA"/>
</dbReference>
<evidence type="ECO:0000256" key="6">
    <source>
        <dbReference type="ARBA" id="ARBA00022723"/>
    </source>
</evidence>
<keyword evidence="4" id="KW-0963">Cytoplasm</keyword>
<accession>A0A6C2YP02</accession>
<evidence type="ECO:0000256" key="3">
    <source>
        <dbReference type="ARBA" id="ARBA00019010"/>
    </source>
</evidence>
<dbReference type="NCBIfam" id="TIGR00150">
    <property type="entry name" value="T6A_YjeE"/>
    <property type="match status" value="1"/>
</dbReference>
<dbReference type="AlphaFoldDB" id="A0A6C2YP02"/>
<comment type="subcellular location">
    <subcellularLocation>
        <location evidence="1">Cytoplasm</location>
    </subcellularLocation>
</comment>
<evidence type="ECO:0000256" key="9">
    <source>
        <dbReference type="ARBA" id="ARBA00022842"/>
    </source>
</evidence>